<accession>A0ABS7Z2L8</accession>
<organism evidence="1 2">
    <name type="scientific">Sphingobacterium bovistauri</name>
    <dbReference type="NCBI Taxonomy" id="2781959"/>
    <lineage>
        <taxon>Bacteria</taxon>
        <taxon>Pseudomonadati</taxon>
        <taxon>Bacteroidota</taxon>
        <taxon>Sphingobacteriia</taxon>
        <taxon>Sphingobacteriales</taxon>
        <taxon>Sphingobacteriaceae</taxon>
        <taxon>Sphingobacterium</taxon>
    </lineage>
</organism>
<evidence type="ECO:0008006" key="3">
    <source>
        <dbReference type="Google" id="ProtNLM"/>
    </source>
</evidence>
<sequence length="264" mass="29998">MKNILLFGLLLIGNFACDSRSRNSIYTVADPVSDSIGALINKDSVVFKNDTIAIYKIDSIDFFNHRSKAKLVLDTIPYISDFEKAKDLLKGKVTFGGYNSDTNKIDSTVDGEMIYSVYPSVGKTIISNEQEYFWDAGFVHYYPTLDILLCEGGHTSDFSIDLRNGKIGADIVGNPAYISVSPTDIYRLNGWFPGQECSDYFLQKKTAQGYQLLARIPMHISKEGFDFCTLKDYYWINDDTLYFRNFYYGAPDDSRLGFFRLQIN</sequence>
<protein>
    <recommendedName>
        <fullName evidence="3">Lipoprotein</fullName>
    </recommendedName>
</protein>
<name>A0ABS7Z2L8_9SPHI</name>
<reference evidence="1" key="1">
    <citation type="submission" date="2020-10" db="EMBL/GenBank/DDBJ databases">
        <authorList>
            <person name="Lu T."/>
            <person name="Wang Q."/>
            <person name="Han X."/>
        </authorList>
    </citation>
    <scope>NUCLEOTIDE SEQUENCE</scope>
    <source>
        <strain evidence="1">WQ 366</strain>
    </source>
</reference>
<dbReference type="Proteomes" id="UP001165302">
    <property type="component" value="Unassembled WGS sequence"/>
</dbReference>
<keyword evidence="2" id="KW-1185">Reference proteome</keyword>
<gene>
    <name evidence="1" type="ORF">IPZ78_04485</name>
</gene>
<dbReference type="RefSeq" id="WP_225551751.1">
    <property type="nucleotide sequence ID" value="NZ_JADEYP010000005.1"/>
</dbReference>
<proteinExistence type="predicted"/>
<comment type="caution">
    <text evidence="1">The sequence shown here is derived from an EMBL/GenBank/DDBJ whole genome shotgun (WGS) entry which is preliminary data.</text>
</comment>
<evidence type="ECO:0000313" key="1">
    <source>
        <dbReference type="EMBL" id="MCA5004416.1"/>
    </source>
</evidence>
<evidence type="ECO:0000313" key="2">
    <source>
        <dbReference type="Proteomes" id="UP001165302"/>
    </source>
</evidence>
<dbReference type="EMBL" id="JADEYP010000005">
    <property type="protein sequence ID" value="MCA5004416.1"/>
    <property type="molecule type" value="Genomic_DNA"/>
</dbReference>